<name>A0A218YYP6_9HELO</name>
<feature type="compositionally biased region" description="Polar residues" evidence="1">
    <location>
        <begin position="1"/>
        <end position="12"/>
    </location>
</feature>
<organism evidence="2 3">
    <name type="scientific">Diplocarpon coronariae</name>
    <dbReference type="NCBI Taxonomy" id="2795749"/>
    <lineage>
        <taxon>Eukaryota</taxon>
        <taxon>Fungi</taxon>
        <taxon>Dikarya</taxon>
        <taxon>Ascomycota</taxon>
        <taxon>Pezizomycotina</taxon>
        <taxon>Leotiomycetes</taxon>
        <taxon>Helotiales</taxon>
        <taxon>Drepanopezizaceae</taxon>
        <taxon>Diplocarpon</taxon>
    </lineage>
</organism>
<evidence type="ECO:0000313" key="2">
    <source>
        <dbReference type="EMBL" id="OWP00907.1"/>
    </source>
</evidence>
<proteinExistence type="predicted"/>
<dbReference type="Proteomes" id="UP000242519">
    <property type="component" value="Unassembled WGS sequence"/>
</dbReference>
<reference evidence="2 3" key="1">
    <citation type="submission" date="2017-04" db="EMBL/GenBank/DDBJ databases">
        <title>Draft genome sequence of Marssonina coronaria NL1: causal agent of apple blotch.</title>
        <authorList>
            <person name="Cheng Q."/>
        </authorList>
    </citation>
    <scope>NUCLEOTIDE SEQUENCE [LARGE SCALE GENOMIC DNA]</scope>
    <source>
        <strain evidence="2 3">NL1</strain>
    </source>
</reference>
<accession>A0A218YYP6</accession>
<dbReference type="InParanoid" id="A0A218YYP6"/>
<dbReference type="AlphaFoldDB" id="A0A218YYP6"/>
<dbReference type="EMBL" id="MZNU01000299">
    <property type="protein sequence ID" value="OWP00907.1"/>
    <property type="molecule type" value="Genomic_DNA"/>
</dbReference>
<comment type="caution">
    <text evidence="2">The sequence shown here is derived from an EMBL/GenBank/DDBJ whole genome shotgun (WGS) entry which is preliminary data.</text>
</comment>
<evidence type="ECO:0008006" key="4">
    <source>
        <dbReference type="Google" id="ProtNLM"/>
    </source>
</evidence>
<evidence type="ECO:0000313" key="3">
    <source>
        <dbReference type="Proteomes" id="UP000242519"/>
    </source>
</evidence>
<keyword evidence="3" id="KW-1185">Reference proteome</keyword>
<protein>
    <recommendedName>
        <fullName evidence="4">Alpha/beta hydrolase fold-3 domain-containing protein</fullName>
    </recommendedName>
</protein>
<dbReference type="OrthoDB" id="408631at2759"/>
<evidence type="ECO:0000256" key="1">
    <source>
        <dbReference type="SAM" id="MobiDB-lite"/>
    </source>
</evidence>
<gene>
    <name evidence="2" type="ORF">B2J93_3367</name>
</gene>
<sequence>MATISPQVSDNISHPRINSIPSHLTPRSEPAYNPNAYLISNGRALVPQGKLEFTKQAYPVSGCGITTQIFEPDEQKYPVKDEGRPVYVHFHGGG</sequence>
<feature type="region of interest" description="Disordered" evidence="1">
    <location>
        <begin position="1"/>
        <end position="30"/>
    </location>
</feature>